<evidence type="ECO:0000256" key="8">
    <source>
        <dbReference type="HAMAP-Rule" id="MF_00148"/>
    </source>
</evidence>
<accession>A0ABT8EZB6</accession>
<evidence type="ECO:0000313" key="10">
    <source>
        <dbReference type="EMBL" id="MDN4163394.1"/>
    </source>
</evidence>
<name>A0ABT8EZB6_9ACTN</name>
<keyword evidence="8" id="KW-0963">Cytoplasm</keyword>
<evidence type="ECO:0000256" key="5">
    <source>
        <dbReference type="ARBA" id="ARBA00022763"/>
    </source>
</evidence>
<dbReference type="EC" id="3.2.2.27" evidence="4 8"/>
<evidence type="ECO:0000313" key="11">
    <source>
        <dbReference type="Proteomes" id="UP001168537"/>
    </source>
</evidence>
<keyword evidence="5 8" id="KW-0227">DNA damage</keyword>
<dbReference type="InterPro" id="IPR005122">
    <property type="entry name" value="Uracil-DNA_glycosylase-like"/>
</dbReference>
<dbReference type="SUPFAM" id="SSF52141">
    <property type="entry name" value="Uracil-DNA glycosylase-like"/>
    <property type="match status" value="1"/>
</dbReference>
<keyword evidence="11" id="KW-1185">Reference proteome</keyword>
<organism evidence="10 11">
    <name type="scientific">Nocardioides abyssi</name>
    <dbReference type="NCBI Taxonomy" id="3058370"/>
    <lineage>
        <taxon>Bacteria</taxon>
        <taxon>Bacillati</taxon>
        <taxon>Actinomycetota</taxon>
        <taxon>Actinomycetes</taxon>
        <taxon>Propionibacteriales</taxon>
        <taxon>Nocardioidaceae</taxon>
        <taxon>Nocardioides</taxon>
    </lineage>
</organism>
<dbReference type="SMART" id="SM00987">
    <property type="entry name" value="UreE_C"/>
    <property type="match status" value="1"/>
</dbReference>
<gene>
    <name evidence="8" type="primary">ung</name>
    <name evidence="10" type="ORF">QWY29_18645</name>
</gene>
<feature type="domain" description="Uracil-DNA glycosylase-like" evidence="9">
    <location>
        <begin position="74"/>
        <end position="234"/>
    </location>
</feature>
<dbReference type="NCBIfam" id="NF003588">
    <property type="entry name" value="PRK05254.1-1"/>
    <property type="match status" value="1"/>
</dbReference>
<keyword evidence="6 8" id="KW-0378">Hydrolase</keyword>
<comment type="caution">
    <text evidence="10">The sequence shown here is derived from an EMBL/GenBank/DDBJ whole genome shotgun (WGS) entry which is preliminary data.</text>
</comment>
<reference evidence="10" key="1">
    <citation type="submission" date="2023-06" db="EMBL/GenBank/DDBJ databases">
        <title>Draft genome sequence of Nocardioides sp. SOB72.</title>
        <authorList>
            <person name="Zhang G."/>
        </authorList>
    </citation>
    <scope>NUCLEOTIDE SEQUENCE</scope>
    <source>
        <strain evidence="10">SOB72</strain>
    </source>
</reference>
<dbReference type="NCBIfam" id="NF003592">
    <property type="entry name" value="PRK05254.1-5"/>
    <property type="match status" value="1"/>
</dbReference>
<protein>
    <recommendedName>
        <fullName evidence="4 8">Uracil-DNA glycosylase</fullName>
        <shortName evidence="8">UDG</shortName>
        <ecNumber evidence="4 8">3.2.2.27</ecNumber>
    </recommendedName>
</protein>
<dbReference type="GO" id="GO:0004844">
    <property type="term" value="F:uracil DNA N-glycosylase activity"/>
    <property type="evidence" value="ECO:0007669"/>
    <property type="project" value="UniProtKB-EC"/>
</dbReference>
<dbReference type="Pfam" id="PF03167">
    <property type="entry name" value="UDG"/>
    <property type="match status" value="1"/>
</dbReference>
<comment type="catalytic activity">
    <reaction evidence="1 8">
        <text>Hydrolyzes single-stranded DNA or mismatched double-stranded DNA and polynucleotides, releasing free uracil.</text>
        <dbReference type="EC" id="3.2.2.27"/>
    </reaction>
</comment>
<evidence type="ECO:0000256" key="1">
    <source>
        <dbReference type="ARBA" id="ARBA00001400"/>
    </source>
</evidence>
<dbReference type="InterPro" id="IPR036895">
    <property type="entry name" value="Uracil-DNA_glycosylase-like_sf"/>
</dbReference>
<sequence>MSNTDHEAIALLADLDPEEAEGLAALAASQQPWPGVLDDEWAKDYYRDLRQFIRDGRRQGEVYPPPHDMFAAFHLTPYERVEVVLIGQDPYPNPGEAMGLAFSVPVGTKLPTSLRNIHHAMARDGYKPPEHGDLTGWAKQGVLLLNLALTVPKGQAGEHLRRWRPFTKAVLKVLNSHPKPVVFILWGAKAQEIKRWDVIDFGRHGLVEAPHPAARKEQPDFRSAKTFAKANYLLLGLGRRPINWAEQ</sequence>
<evidence type="ECO:0000259" key="9">
    <source>
        <dbReference type="SMART" id="SM00986"/>
    </source>
</evidence>
<dbReference type="EMBL" id="JAUHJR010000012">
    <property type="protein sequence ID" value="MDN4163394.1"/>
    <property type="molecule type" value="Genomic_DNA"/>
</dbReference>
<proteinExistence type="inferred from homology"/>
<evidence type="ECO:0000256" key="2">
    <source>
        <dbReference type="ARBA" id="ARBA00002631"/>
    </source>
</evidence>
<dbReference type="SMART" id="SM00986">
    <property type="entry name" value="UDG"/>
    <property type="match status" value="1"/>
</dbReference>
<evidence type="ECO:0000256" key="6">
    <source>
        <dbReference type="ARBA" id="ARBA00022801"/>
    </source>
</evidence>
<dbReference type="Proteomes" id="UP001168537">
    <property type="component" value="Unassembled WGS sequence"/>
</dbReference>
<comment type="subcellular location">
    <subcellularLocation>
        <location evidence="8">Cytoplasm</location>
    </subcellularLocation>
</comment>
<dbReference type="NCBIfam" id="TIGR00628">
    <property type="entry name" value="ung"/>
    <property type="match status" value="1"/>
</dbReference>
<comment type="function">
    <text evidence="2 8">Excises uracil residues from the DNA which can arise as a result of misincorporation of dUMP residues by DNA polymerase or due to deamination of cytosine.</text>
</comment>
<evidence type="ECO:0000256" key="3">
    <source>
        <dbReference type="ARBA" id="ARBA00008184"/>
    </source>
</evidence>
<dbReference type="PANTHER" id="PTHR11264">
    <property type="entry name" value="URACIL-DNA GLYCOSYLASE"/>
    <property type="match status" value="1"/>
</dbReference>
<keyword evidence="7 8" id="KW-0234">DNA repair</keyword>
<keyword evidence="10" id="KW-0326">Glycosidase</keyword>
<dbReference type="PANTHER" id="PTHR11264:SF0">
    <property type="entry name" value="URACIL-DNA GLYCOSYLASE"/>
    <property type="match status" value="1"/>
</dbReference>
<dbReference type="RefSeq" id="WP_300962707.1">
    <property type="nucleotide sequence ID" value="NZ_JAUHJR010000012.1"/>
</dbReference>
<feature type="active site" description="Proton acceptor" evidence="8">
    <location>
        <position position="89"/>
    </location>
</feature>
<dbReference type="InterPro" id="IPR002043">
    <property type="entry name" value="UDG_fam1"/>
</dbReference>
<comment type="similarity">
    <text evidence="3 8">Belongs to the uracil-DNA glycosylase (UDG) superfamily. UNG family.</text>
</comment>
<dbReference type="CDD" id="cd10027">
    <property type="entry name" value="UDG-F1-like"/>
    <property type="match status" value="1"/>
</dbReference>
<evidence type="ECO:0000256" key="4">
    <source>
        <dbReference type="ARBA" id="ARBA00012030"/>
    </source>
</evidence>
<evidence type="ECO:0000256" key="7">
    <source>
        <dbReference type="ARBA" id="ARBA00023204"/>
    </source>
</evidence>
<dbReference type="HAMAP" id="MF_00148">
    <property type="entry name" value="UDG"/>
    <property type="match status" value="1"/>
</dbReference>
<dbReference type="Gene3D" id="3.40.470.10">
    <property type="entry name" value="Uracil-DNA glycosylase-like domain"/>
    <property type="match status" value="1"/>
</dbReference>